<dbReference type="SUPFAM" id="SSF52540">
    <property type="entry name" value="P-loop containing nucleoside triphosphate hydrolases"/>
    <property type="match status" value="1"/>
</dbReference>
<evidence type="ECO:0000313" key="3">
    <source>
        <dbReference type="EMBL" id="CCG04364.1"/>
    </source>
</evidence>
<protein>
    <submittedName>
        <fullName evidence="3">Putative NERD domain protein</fullName>
    </submittedName>
</protein>
<dbReference type="OrthoDB" id="4509614at2"/>
<keyword evidence="4" id="KW-1185">Reference proteome</keyword>
<evidence type="ECO:0000259" key="2">
    <source>
        <dbReference type="Pfam" id="PF09848"/>
    </source>
</evidence>
<evidence type="ECO:0000259" key="1">
    <source>
        <dbReference type="Pfam" id="PF08378"/>
    </source>
</evidence>
<dbReference type="Pfam" id="PF08378">
    <property type="entry name" value="NERD"/>
    <property type="match status" value="1"/>
</dbReference>
<evidence type="ECO:0000313" key="4">
    <source>
        <dbReference type="Proteomes" id="UP000007517"/>
    </source>
</evidence>
<dbReference type="AlphaFoldDB" id="H6RTV4"/>
<dbReference type="InterPro" id="IPR011528">
    <property type="entry name" value="NERD"/>
</dbReference>
<feature type="domain" description="NERD" evidence="1">
    <location>
        <begin position="10"/>
        <end position="121"/>
    </location>
</feature>
<dbReference type="eggNOG" id="COG0210">
    <property type="taxonomic scope" value="Bacteria"/>
</dbReference>
<dbReference type="HOGENOM" id="CLU_024502_1_0_11"/>
<proteinExistence type="predicted"/>
<reference evidence="3 4" key="1">
    <citation type="journal article" date="2012" name="J. Bacteriol.">
        <title>Genome Sequence of Blastococcus saxobsidens DD2, a Stone-Inhabiting Bacterium.</title>
        <authorList>
            <person name="Chouaia B."/>
            <person name="Crotti E."/>
            <person name="Brusetti L."/>
            <person name="Daffonchio D."/>
            <person name="Essoussi I."/>
            <person name="Nouioui I."/>
            <person name="Sbissi I."/>
            <person name="Ghodhbane-Gtari F."/>
            <person name="Gtari M."/>
            <person name="Vacherie B."/>
            <person name="Barbe V."/>
            <person name="Medigue C."/>
            <person name="Gury J."/>
            <person name="Pujic P."/>
            <person name="Normand P."/>
        </authorList>
    </citation>
    <scope>NUCLEOTIDE SEQUENCE [LARGE SCALE GENOMIC DNA]</scope>
    <source>
        <strain evidence="3 4">DD2</strain>
    </source>
</reference>
<feature type="domain" description="Schlafen group 3-like DNA/RNA helicase" evidence="2">
    <location>
        <begin position="221"/>
        <end position="302"/>
    </location>
</feature>
<dbReference type="eggNOG" id="COG0507">
    <property type="taxonomic scope" value="Bacteria"/>
</dbReference>
<gene>
    <name evidence="3" type="ordered locus">BLASA_3502</name>
</gene>
<sequence length="497" mass="55093">MVTIEKTATSEAERRLARLLRDVTGDKDAVAFYSVKLRSHEYKQQAEADFVLLWRGVVIVVEVKGGGVRKHEGVWYSVDRRGDWHRLRSSPMDQARTAAFALRDILKEEGVGWFPHEAVVVTPDIERPQNSVEWSSTHWWAKDEMTVAGVRASLDAVAERSRKPSHSTRAARTSDLRVRLFGEFTRLPVLDAQRGAVLEEQSRATEGQCKVLAALARSPRLLVQGGAGTGKSLVLAEAAKQEADQGRRVLVTFRSPHLSQFFEAHLSDRRVDVVPFEALPSDRQWDVVLVDEAQDLMNASDMDRLDTVLEGGRAAGRWRMFLDHNNQAHVDGTFDGDVHALVGAEAVPVDLDTNVRNTRAIVHVVQTYLGADVGDPGIVHGERVVWHEVPDDTNFTDAEALAEKLVSGGARRGNVLIIRVASDELPTRSPRGFVTTSPRSVKGLEADHVVVCDLPHEFDDMGTAGFYVAVTRARVSLHLVCSPADRERLKRLLKGLK</sequence>
<dbReference type="Gene3D" id="3.40.50.300">
    <property type="entry name" value="P-loop containing nucleotide triphosphate hydrolases"/>
    <property type="match status" value="2"/>
</dbReference>
<accession>H6RTV4</accession>
<dbReference type="InterPro" id="IPR018647">
    <property type="entry name" value="SLFN_3-like_DNA/RNA_helicase"/>
</dbReference>
<dbReference type="KEGG" id="bsd:BLASA_3502"/>
<dbReference type="Proteomes" id="UP000007517">
    <property type="component" value="Chromosome"/>
</dbReference>
<dbReference type="InterPro" id="IPR027417">
    <property type="entry name" value="P-loop_NTPase"/>
</dbReference>
<dbReference type="EMBL" id="FO117623">
    <property type="protein sequence ID" value="CCG04364.1"/>
    <property type="molecule type" value="Genomic_DNA"/>
</dbReference>
<dbReference type="STRING" id="1146883.BLASA_3502"/>
<dbReference type="Pfam" id="PF09848">
    <property type="entry name" value="SLFN-g3_helicase"/>
    <property type="match status" value="1"/>
</dbReference>
<name>H6RTV4_BLASD</name>
<organism evidence="3 4">
    <name type="scientific">Blastococcus saxobsidens (strain DD2)</name>
    <dbReference type="NCBI Taxonomy" id="1146883"/>
    <lineage>
        <taxon>Bacteria</taxon>
        <taxon>Bacillati</taxon>
        <taxon>Actinomycetota</taxon>
        <taxon>Actinomycetes</taxon>
        <taxon>Geodermatophilales</taxon>
        <taxon>Geodermatophilaceae</taxon>
        <taxon>Blastococcus</taxon>
    </lineage>
</organism>
<reference evidence="4" key="2">
    <citation type="submission" date="2012-02" db="EMBL/GenBank/DDBJ databases">
        <title>Complete genome sequence of Blastococcus saxobsidens strain DD2.</title>
        <authorList>
            <person name="Genoscope."/>
        </authorList>
    </citation>
    <scope>NUCLEOTIDE SEQUENCE [LARGE SCALE GENOMIC DNA]</scope>
    <source>
        <strain evidence="4">DD2</strain>
    </source>
</reference>